<protein>
    <recommendedName>
        <fullName evidence="4">ABC transmembrane type-1 domain-containing protein</fullName>
    </recommendedName>
</protein>
<dbReference type="RefSeq" id="WP_258814959.1">
    <property type="nucleotide sequence ID" value="NZ_JANUGW010000001.1"/>
</dbReference>
<keyword evidence="1" id="KW-1133">Transmembrane helix</keyword>
<evidence type="ECO:0000313" key="2">
    <source>
        <dbReference type="EMBL" id="MCS0580299.1"/>
    </source>
</evidence>
<keyword evidence="3" id="KW-1185">Reference proteome</keyword>
<feature type="transmembrane region" description="Helical" evidence="1">
    <location>
        <begin position="65"/>
        <end position="87"/>
    </location>
</feature>
<dbReference type="Proteomes" id="UP001204151">
    <property type="component" value="Unassembled WGS sequence"/>
</dbReference>
<keyword evidence="1" id="KW-0812">Transmembrane</keyword>
<comment type="caution">
    <text evidence="2">The sequence shown here is derived from an EMBL/GenBank/DDBJ whole genome shotgun (WGS) entry which is preliminary data.</text>
</comment>
<feature type="transmembrane region" description="Helical" evidence="1">
    <location>
        <begin position="93"/>
        <end position="117"/>
    </location>
</feature>
<sequence>MQEDLLLEVSGESKNGESAAPSKYEIERVIGIVEQATRAVIPSEVLALQCKTGKVIDFIGRKRRALLFTALGAFVLLFLLMLIQRWVPRHVLIPLALIAAAVAELASIAMIFSEIIVELPTLNQLRKNPLSAIFSALRITTSHDLYYLQRLTECDRKALLFVQKYFVYQRTGLEKRGGLLAGNIDKIGIVPAIIAGLLFWHTLSNSIFAPWVPYLAVLLFAFHILNLISFGWQQKMDRVLALLEVVSTLKK</sequence>
<dbReference type="EMBL" id="JANUGW010000001">
    <property type="protein sequence ID" value="MCS0580299.1"/>
    <property type="molecule type" value="Genomic_DNA"/>
</dbReference>
<gene>
    <name evidence="2" type="ORF">NX784_01695</name>
</gene>
<accession>A0ABT1ZK76</accession>
<name>A0ABT1ZK76_9BURK</name>
<evidence type="ECO:0000313" key="3">
    <source>
        <dbReference type="Proteomes" id="UP001204151"/>
    </source>
</evidence>
<keyword evidence="1" id="KW-0472">Membrane</keyword>
<feature type="transmembrane region" description="Helical" evidence="1">
    <location>
        <begin position="211"/>
        <end position="232"/>
    </location>
</feature>
<organism evidence="2 3">
    <name type="scientific">Massilia pinisoli</name>
    <dbReference type="NCBI Taxonomy" id="1772194"/>
    <lineage>
        <taxon>Bacteria</taxon>
        <taxon>Pseudomonadati</taxon>
        <taxon>Pseudomonadota</taxon>
        <taxon>Betaproteobacteria</taxon>
        <taxon>Burkholderiales</taxon>
        <taxon>Oxalobacteraceae</taxon>
        <taxon>Telluria group</taxon>
        <taxon>Massilia</taxon>
    </lineage>
</organism>
<proteinExistence type="predicted"/>
<feature type="transmembrane region" description="Helical" evidence="1">
    <location>
        <begin position="179"/>
        <end position="199"/>
    </location>
</feature>
<evidence type="ECO:0008006" key="4">
    <source>
        <dbReference type="Google" id="ProtNLM"/>
    </source>
</evidence>
<evidence type="ECO:0000256" key="1">
    <source>
        <dbReference type="SAM" id="Phobius"/>
    </source>
</evidence>
<reference evidence="2 3" key="1">
    <citation type="submission" date="2022-08" db="EMBL/GenBank/DDBJ databases">
        <title>Reclassification of Massilia species as members of the genera Telluria, Duganella, Pseudoduganella, Mokoshia gen. nov. and Zemynaea gen. nov. using orthogonal and non-orthogonal genome-based approaches.</title>
        <authorList>
            <person name="Bowman J.P."/>
        </authorList>
    </citation>
    <scope>NUCLEOTIDE SEQUENCE [LARGE SCALE GENOMIC DNA]</scope>
    <source>
        <strain evidence="2 3">JCM 31316</strain>
    </source>
</reference>